<protein>
    <submittedName>
        <fullName evidence="2">Uncharacterized protein</fullName>
    </submittedName>
</protein>
<accession>A0A448X706</accession>
<feature type="region of interest" description="Disordered" evidence="1">
    <location>
        <begin position="7"/>
        <end position="39"/>
    </location>
</feature>
<sequence length="107" mass="11160">MILVETVTDTNAVSPPTTSQIARKSLHMPDSLPLSTTEETSTVATSTAEATFDNVELLGQKAYSVIAAPAQSERSLYLASTESTSPEFPSLLASLSAVSSSHLCAIS</sequence>
<evidence type="ECO:0000313" key="2">
    <source>
        <dbReference type="EMBL" id="VEL29746.1"/>
    </source>
</evidence>
<evidence type="ECO:0000313" key="3">
    <source>
        <dbReference type="Proteomes" id="UP000784294"/>
    </source>
</evidence>
<gene>
    <name evidence="2" type="ORF">PXEA_LOCUS23186</name>
</gene>
<keyword evidence="3" id="KW-1185">Reference proteome</keyword>
<dbReference type="Proteomes" id="UP000784294">
    <property type="component" value="Unassembled WGS sequence"/>
</dbReference>
<evidence type="ECO:0000256" key="1">
    <source>
        <dbReference type="SAM" id="MobiDB-lite"/>
    </source>
</evidence>
<dbReference type="EMBL" id="CAAALY010105818">
    <property type="protein sequence ID" value="VEL29746.1"/>
    <property type="molecule type" value="Genomic_DNA"/>
</dbReference>
<proteinExistence type="predicted"/>
<reference evidence="2" key="1">
    <citation type="submission" date="2018-11" db="EMBL/GenBank/DDBJ databases">
        <authorList>
            <consortium name="Pathogen Informatics"/>
        </authorList>
    </citation>
    <scope>NUCLEOTIDE SEQUENCE</scope>
</reference>
<feature type="compositionally biased region" description="Polar residues" evidence="1">
    <location>
        <begin position="7"/>
        <end position="22"/>
    </location>
</feature>
<organism evidence="2 3">
    <name type="scientific">Protopolystoma xenopodis</name>
    <dbReference type="NCBI Taxonomy" id="117903"/>
    <lineage>
        <taxon>Eukaryota</taxon>
        <taxon>Metazoa</taxon>
        <taxon>Spiralia</taxon>
        <taxon>Lophotrochozoa</taxon>
        <taxon>Platyhelminthes</taxon>
        <taxon>Monogenea</taxon>
        <taxon>Polyopisthocotylea</taxon>
        <taxon>Polystomatidea</taxon>
        <taxon>Polystomatidae</taxon>
        <taxon>Protopolystoma</taxon>
    </lineage>
</organism>
<name>A0A448X706_9PLAT</name>
<comment type="caution">
    <text evidence="2">The sequence shown here is derived from an EMBL/GenBank/DDBJ whole genome shotgun (WGS) entry which is preliminary data.</text>
</comment>
<dbReference type="AlphaFoldDB" id="A0A448X706"/>